<organism evidence="5 6">
    <name type="scientific">Chitinophaga nivalis</name>
    <dbReference type="NCBI Taxonomy" id="2991709"/>
    <lineage>
        <taxon>Bacteria</taxon>
        <taxon>Pseudomonadati</taxon>
        <taxon>Bacteroidota</taxon>
        <taxon>Chitinophagia</taxon>
        <taxon>Chitinophagales</taxon>
        <taxon>Chitinophagaceae</taxon>
        <taxon>Chitinophaga</taxon>
    </lineage>
</organism>
<dbReference type="SMART" id="SM00342">
    <property type="entry name" value="HTH_ARAC"/>
    <property type="match status" value="1"/>
</dbReference>
<dbReference type="Proteomes" id="UP001207742">
    <property type="component" value="Unassembled WGS sequence"/>
</dbReference>
<proteinExistence type="predicted"/>
<keyword evidence="6" id="KW-1185">Reference proteome</keyword>
<reference evidence="5 6" key="1">
    <citation type="submission" date="2022-10" db="EMBL/GenBank/DDBJ databases">
        <title>Chitinophaga nivalis PC15 sp. nov., isolated from Pyeongchang county, South Korea.</title>
        <authorList>
            <person name="Trinh H.N."/>
        </authorList>
    </citation>
    <scope>NUCLEOTIDE SEQUENCE [LARGE SCALE GENOMIC DNA]</scope>
    <source>
        <strain evidence="5 6">PC14</strain>
    </source>
</reference>
<dbReference type="PROSITE" id="PS01124">
    <property type="entry name" value="HTH_ARAC_FAMILY_2"/>
    <property type="match status" value="1"/>
</dbReference>
<dbReference type="PANTHER" id="PTHR43280:SF2">
    <property type="entry name" value="HTH-TYPE TRANSCRIPTIONAL REGULATOR EXSA"/>
    <property type="match status" value="1"/>
</dbReference>
<keyword evidence="3" id="KW-0804">Transcription</keyword>
<feature type="domain" description="HTH araC/xylS-type" evidence="4">
    <location>
        <begin position="183"/>
        <end position="283"/>
    </location>
</feature>
<dbReference type="Gene3D" id="1.10.10.60">
    <property type="entry name" value="Homeodomain-like"/>
    <property type="match status" value="2"/>
</dbReference>
<evidence type="ECO:0000313" key="5">
    <source>
        <dbReference type="EMBL" id="MCW3483704.1"/>
    </source>
</evidence>
<dbReference type="SUPFAM" id="SSF51215">
    <property type="entry name" value="Regulatory protein AraC"/>
    <property type="match status" value="1"/>
</dbReference>
<keyword evidence="2" id="KW-0238">DNA-binding</keyword>
<evidence type="ECO:0000256" key="1">
    <source>
        <dbReference type="ARBA" id="ARBA00023015"/>
    </source>
</evidence>
<evidence type="ECO:0000259" key="4">
    <source>
        <dbReference type="PROSITE" id="PS01124"/>
    </source>
</evidence>
<keyword evidence="1" id="KW-0805">Transcription regulation</keyword>
<comment type="caution">
    <text evidence="5">The sequence shown here is derived from an EMBL/GenBank/DDBJ whole genome shotgun (WGS) entry which is preliminary data.</text>
</comment>
<dbReference type="InterPro" id="IPR009057">
    <property type="entry name" value="Homeodomain-like_sf"/>
</dbReference>
<dbReference type="EMBL" id="JAPDNS010000001">
    <property type="protein sequence ID" value="MCW3483704.1"/>
    <property type="molecule type" value="Genomic_DNA"/>
</dbReference>
<dbReference type="InterPro" id="IPR037923">
    <property type="entry name" value="HTH-like"/>
</dbReference>
<evidence type="ECO:0000256" key="2">
    <source>
        <dbReference type="ARBA" id="ARBA00023125"/>
    </source>
</evidence>
<evidence type="ECO:0000313" key="6">
    <source>
        <dbReference type="Proteomes" id="UP001207742"/>
    </source>
</evidence>
<sequence length="287" mass="33609">MYTKETKQPFDLLLQEMDSWEALPYAHNFFELIYIREGKGSITVNNNSHAYTKENIFLLTPTDKYHFDIEDPTQFLFIRFTDLSFSRFEDETAHLEFCDWTKKTQYLFNNLQSKTGSLFRSEADAAFGNALLTAIVREYQQQEAGYQLVLRQSVTILLNILARNVSLGEPARLQKKTPKNDIIQIVGYIQQHIHAPELLKIKVMAAHFHFSQNYLGAYFRERTGESIQDYVINYKLKLVETRLAHSNMRISEIAEELHFTDESYLSRLFKKYRGMTPGAYRKMLAKV</sequence>
<name>A0ABT3IIE2_9BACT</name>
<dbReference type="Pfam" id="PF02311">
    <property type="entry name" value="AraC_binding"/>
    <property type="match status" value="1"/>
</dbReference>
<dbReference type="PANTHER" id="PTHR43280">
    <property type="entry name" value="ARAC-FAMILY TRANSCRIPTIONAL REGULATOR"/>
    <property type="match status" value="1"/>
</dbReference>
<protein>
    <submittedName>
        <fullName evidence="5">AraC family transcriptional regulator</fullName>
    </submittedName>
</protein>
<dbReference type="SUPFAM" id="SSF46689">
    <property type="entry name" value="Homeodomain-like"/>
    <property type="match status" value="1"/>
</dbReference>
<gene>
    <name evidence="5" type="ORF">OL497_07365</name>
</gene>
<accession>A0ABT3IIE2</accession>
<dbReference type="Pfam" id="PF12833">
    <property type="entry name" value="HTH_18"/>
    <property type="match status" value="1"/>
</dbReference>
<dbReference type="InterPro" id="IPR003313">
    <property type="entry name" value="AraC-bd"/>
</dbReference>
<dbReference type="InterPro" id="IPR018060">
    <property type="entry name" value="HTH_AraC"/>
</dbReference>
<dbReference type="RefSeq" id="WP_264729223.1">
    <property type="nucleotide sequence ID" value="NZ_JAPDNR010000001.1"/>
</dbReference>
<evidence type="ECO:0000256" key="3">
    <source>
        <dbReference type="ARBA" id="ARBA00023163"/>
    </source>
</evidence>